<feature type="compositionally biased region" description="Polar residues" evidence="1">
    <location>
        <begin position="556"/>
        <end position="575"/>
    </location>
</feature>
<feature type="compositionally biased region" description="Polar residues" evidence="1">
    <location>
        <begin position="32"/>
        <end position="48"/>
    </location>
</feature>
<feature type="compositionally biased region" description="Polar residues" evidence="1">
    <location>
        <begin position="113"/>
        <end position="123"/>
    </location>
</feature>
<sequence>MAAHSRGASSGSQEALHSMISQVQGKLKSSEAVVSSNRKVISSLQDENASLRDENVSLRKEKNSWKEKFSSLAKEMGQLKITHGKERRDQGDYALNAKAMSAYPGAQPRFGNSELSPASSSPDMTAHSGGGSVPGRIREHGPFCAEIFEGKLSNVSDVKKLFQDLASTIGEKLAQLGEVQSRETDLKLLIGNCQVIFRHLLQFFVLLQGIVINSGKDDGTTVPAWLDVALENESNRSIRQQVCKMWRLLQWNIHHSLSNSRKRSAKSQVKIDEWFDQHMDMLNVPDDMESAVANLLKSMSRDFGVVEEQVVEGLSMSIPMEPDEVSSGVSSSDSSLSSAIPAEDLWKFKSLLQSLVEKIDSVYQKLGKSGDLDGLDDMERDMYLPQREALENYDLGHLLRLMSHVIQTLSQEAISINAERGHFQRSGQDINIEAKGDRISDPAIHTQRTQGQLPTGFNSAGPFSGLKSRESAGQIPGGRFPLNPSFTTVSGGAVPKMPVAVRPGQGRFQGIRGPLPPRQLTVIQNSKPHSRAKSDTSLSPQQRKVIDQSLVSKPSSLDSVFKQNSSPLDIGTSPSPGIYRHQSGAHLSDDDDDFQVRGPPDTPPEVRSFELMQMSKDSNVYSPESSGRTDKSGAFSKYAMQSASQPGDAGALYDGRFPLSQVQQCTGDNSGTMQDMLLPSSVQWSTVQLKDGGMTSPTLGDMSRPNTAQRRSQHVNSFSAIPQDSLLLPYPRDVETDGLDTLTNVPNAPPEGVRTCPVCKLKFPDYVPVQAVQSHINLHFDEGPGSFEVVNENYNSLNK</sequence>
<protein>
    <submittedName>
        <fullName evidence="2">Uncharacterized protein</fullName>
    </submittedName>
</protein>
<feature type="region of interest" description="Disordered" evidence="1">
    <location>
        <begin position="1"/>
        <end position="64"/>
    </location>
</feature>
<feature type="compositionally biased region" description="Polar residues" evidence="1">
    <location>
        <begin position="447"/>
        <end position="458"/>
    </location>
</feature>
<feature type="compositionally biased region" description="Polar residues" evidence="1">
    <location>
        <begin position="7"/>
        <end position="24"/>
    </location>
</feature>
<name>A0A7M7G091_STRPU</name>
<dbReference type="InParanoid" id="A0A7M7G091"/>
<keyword evidence="3" id="KW-1185">Reference proteome</keyword>
<dbReference type="EnsemblMetazoa" id="XM_001195566">
    <property type="protein sequence ID" value="XP_001195566"/>
    <property type="gene ID" value="LOC756540"/>
</dbReference>
<dbReference type="KEGG" id="spu:756540"/>
<feature type="region of interest" description="Disordered" evidence="1">
    <location>
        <begin position="556"/>
        <end position="609"/>
    </location>
</feature>
<feature type="compositionally biased region" description="Basic and acidic residues" evidence="1">
    <location>
        <begin position="49"/>
        <end position="64"/>
    </location>
</feature>
<dbReference type="Proteomes" id="UP000007110">
    <property type="component" value="Unassembled WGS sequence"/>
</dbReference>
<dbReference type="RefSeq" id="XP_001195566.2">
    <property type="nucleotide sequence ID" value="XM_001195566.4"/>
</dbReference>
<evidence type="ECO:0000313" key="2">
    <source>
        <dbReference type="EnsemblMetazoa" id="XP_001195566"/>
    </source>
</evidence>
<dbReference type="OrthoDB" id="10366616at2759"/>
<dbReference type="EnsemblMetazoa" id="XM_003725243">
    <property type="protein sequence ID" value="XP_003725291"/>
    <property type="gene ID" value="LOC756540"/>
</dbReference>
<accession>A0A7M7G091</accession>
<feature type="region of interest" description="Disordered" evidence="1">
    <location>
        <begin position="104"/>
        <end position="132"/>
    </location>
</feature>
<dbReference type="RefSeq" id="XP_003725291.1">
    <property type="nucleotide sequence ID" value="XM_003725243.3"/>
</dbReference>
<feature type="region of interest" description="Disordered" evidence="1">
    <location>
        <begin position="447"/>
        <end position="480"/>
    </location>
</feature>
<feature type="region of interest" description="Disordered" evidence="1">
    <location>
        <begin position="525"/>
        <end position="544"/>
    </location>
</feature>
<reference evidence="2" key="2">
    <citation type="submission" date="2021-01" db="UniProtKB">
        <authorList>
            <consortium name="EnsemblMetazoa"/>
        </authorList>
    </citation>
    <scope>IDENTIFICATION</scope>
</reference>
<evidence type="ECO:0000313" key="3">
    <source>
        <dbReference type="Proteomes" id="UP000007110"/>
    </source>
</evidence>
<dbReference type="AlphaFoldDB" id="A0A7M7G091"/>
<organism evidence="2 3">
    <name type="scientific">Strongylocentrotus purpuratus</name>
    <name type="common">Purple sea urchin</name>
    <dbReference type="NCBI Taxonomy" id="7668"/>
    <lineage>
        <taxon>Eukaryota</taxon>
        <taxon>Metazoa</taxon>
        <taxon>Echinodermata</taxon>
        <taxon>Eleutherozoa</taxon>
        <taxon>Echinozoa</taxon>
        <taxon>Echinoidea</taxon>
        <taxon>Euechinoidea</taxon>
        <taxon>Echinacea</taxon>
        <taxon>Camarodonta</taxon>
        <taxon>Echinidea</taxon>
        <taxon>Strongylocentrotidae</taxon>
        <taxon>Strongylocentrotus</taxon>
    </lineage>
</organism>
<evidence type="ECO:0000256" key="1">
    <source>
        <dbReference type="SAM" id="MobiDB-lite"/>
    </source>
</evidence>
<proteinExistence type="predicted"/>
<reference evidence="3" key="1">
    <citation type="submission" date="2015-02" db="EMBL/GenBank/DDBJ databases">
        <title>Genome sequencing for Strongylocentrotus purpuratus.</title>
        <authorList>
            <person name="Murali S."/>
            <person name="Liu Y."/>
            <person name="Vee V."/>
            <person name="English A."/>
            <person name="Wang M."/>
            <person name="Skinner E."/>
            <person name="Han Y."/>
            <person name="Muzny D.M."/>
            <person name="Worley K.C."/>
            <person name="Gibbs R.A."/>
        </authorList>
    </citation>
    <scope>NUCLEOTIDE SEQUENCE</scope>
</reference>
<dbReference type="GeneID" id="756540"/>